<keyword evidence="11" id="KW-1185">Reference proteome</keyword>
<feature type="domain" description="Macro" evidence="9">
    <location>
        <begin position="304"/>
        <end position="487"/>
    </location>
</feature>
<dbReference type="InterPro" id="IPR052056">
    <property type="entry name" value="Mono-ARTD/PARP"/>
</dbReference>
<dbReference type="GO" id="GO:0005634">
    <property type="term" value="C:nucleus"/>
    <property type="evidence" value="ECO:0007669"/>
    <property type="project" value="UniProtKB-SubCell"/>
</dbReference>
<dbReference type="AlphaFoldDB" id="A0AA88Y696"/>
<feature type="domain" description="Macro" evidence="9">
    <location>
        <begin position="46"/>
        <end position="241"/>
    </location>
</feature>
<dbReference type="EC" id="2.4.2.-" evidence="6"/>
<dbReference type="InterPro" id="IPR002589">
    <property type="entry name" value="Macro_dom"/>
</dbReference>
<dbReference type="SMART" id="SM00506">
    <property type="entry name" value="A1pp"/>
    <property type="match status" value="2"/>
</dbReference>
<evidence type="ECO:0000259" key="8">
    <source>
        <dbReference type="PROSITE" id="PS51059"/>
    </source>
</evidence>
<dbReference type="EMBL" id="VSWD01000006">
    <property type="protein sequence ID" value="KAK3099218.1"/>
    <property type="molecule type" value="Genomic_DNA"/>
</dbReference>
<feature type="domain" description="PARP catalytic" evidence="8">
    <location>
        <begin position="569"/>
        <end position="814"/>
    </location>
</feature>
<keyword evidence="3 6" id="KW-0808">Transferase</keyword>
<organism evidence="10 11">
    <name type="scientific">Pinctada imbricata</name>
    <name type="common">Atlantic pearl-oyster</name>
    <name type="synonym">Pinctada martensii</name>
    <dbReference type="NCBI Taxonomy" id="66713"/>
    <lineage>
        <taxon>Eukaryota</taxon>
        <taxon>Metazoa</taxon>
        <taxon>Spiralia</taxon>
        <taxon>Lophotrochozoa</taxon>
        <taxon>Mollusca</taxon>
        <taxon>Bivalvia</taxon>
        <taxon>Autobranchia</taxon>
        <taxon>Pteriomorphia</taxon>
        <taxon>Pterioida</taxon>
        <taxon>Pterioidea</taxon>
        <taxon>Pteriidae</taxon>
        <taxon>Pinctada</taxon>
    </lineage>
</organism>
<dbReference type="Proteomes" id="UP001186944">
    <property type="component" value="Unassembled WGS sequence"/>
</dbReference>
<evidence type="ECO:0000256" key="2">
    <source>
        <dbReference type="ARBA" id="ARBA00022676"/>
    </source>
</evidence>
<gene>
    <name evidence="10" type="ORF">FSP39_001140</name>
</gene>
<dbReference type="Gene3D" id="3.40.220.10">
    <property type="entry name" value="Leucine Aminopeptidase, subunit E, domain 1"/>
    <property type="match status" value="2"/>
</dbReference>
<dbReference type="Gene3D" id="3.90.228.10">
    <property type="match status" value="1"/>
</dbReference>
<dbReference type="InterPro" id="IPR043472">
    <property type="entry name" value="Macro_dom-like"/>
</dbReference>
<evidence type="ECO:0000313" key="10">
    <source>
        <dbReference type="EMBL" id="KAK3099218.1"/>
    </source>
</evidence>
<dbReference type="GO" id="GO:0005737">
    <property type="term" value="C:cytoplasm"/>
    <property type="evidence" value="ECO:0007669"/>
    <property type="project" value="TreeGrafter"/>
</dbReference>
<feature type="region of interest" description="Disordered" evidence="7">
    <location>
        <begin position="270"/>
        <end position="313"/>
    </location>
</feature>
<evidence type="ECO:0000256" key="5">
    <source>
        <dbReference type="ARBA" id="ARBA00023242"/>
    </source>
</evidence>
<proteinExistence type="predicted"/>
<dbReference type="Pfam" id="PF01661">
    <property type="entry name" value="Macro"/>
    <property type="match status" value="2"/>
</dbReference>
<feature type="compositionally biased region" description="Basic and acidic residues" evidence="7">
    <location>
        <begin position="292"/>
        <end position="305"/>
    </location>
</feature>
<dbReference type="PROSITE" id="PS51154">
    <property type="entry name" value="MACRO"/>
    <property type="match status" value="2"/>
</dbReference>
<dbReference type="SUPFAM" id="SSF52949">
    <property type="entry name" value="Macro domain-like"/>
    <property type="match status" value="2"/>
</dbReference>
<protein>
    <recommendedName>
        <fullName evidence="6">Poly [ADP-ribose] polymerase</fullName>
        <shortName evidence="6">PARP</shortName>
        <ecNumber evidence="6">2.4.2.-</ecNumber>
    </recommendedName>
</protein>
<comment type="subcellular location">
    <subcellularLocation>
        <location evidence="1">Nucleus</location>
    </subcellularLocation>
</comment>
<sequence length="814" mass="91842">MARGGYSAANVRNPTLEDLFGFDLKVDDDFGSIETRHSEKTDKHRKMMPLTITVGSVKVTLKTGSYFTEKVDAIANIVPTNLDLSYDLGSNAMLKMAGEAMQEKLWEDNPDRVKPWSVMMTRGYGLRCRFVFHVVVMDWSEEIATRVEQRLLNALTEILWKCQKHDVRTLSLPPFGTGYLGFKAKTVAKIFLRAIQDFVKGNRVPSLQEITFVIGKAESVVFQDFEKEMRKASERKSRTDLDKFVEGAISIGKVVKGVSDLMSLVHVEEQDKVDQESRHENQDQKHLRKSVRKQDSQDKGREKQHVSHSRNIGNVSINLKRGSLVHRKVDVIVNETNTRLSLRNGGLSGAISKAAGEKLQSECNKLYPNGLEMGDIGRTRAFNIRGVKAIYHTTLPTYGTKQTAPDEILRLLVQCCLGKATEERFRSIAFPALGTGSNDYPSKVSAFNVMSAVSDFLHVNPNTSIRKIEIVVFEADKNFEETMKDFQQELDNIVMRAANRTLHTQDTSSDHVVESHINPERGSAEWFTMMKGQDVCIPVHWTSVPAGQIARQCQTSGQNDYTLEDVDSTTEKAIKDLVQRSWEMEKVGQGKDAKNLAGIGFTSLQVTRIQRVENVHLYKGYAEERQRLFHKASSIGSSLKAIGLTKFSSGEVKTDEILQNHPEVWTLTSDLFPEINEHFLFHGTTKDNVRKLLSQGIDNRLAGDNAMFGPGIYAAESSTEADQYSDAKANRTKRGLQMLLLRMCLGEAYVCQEPGRFKKAPCKSCRKDKCICRGGNQSDFYDSVLGDGQWLFREFVVYEKRQVYPEYLISYDRV</sequence>
<evidence type="ECO:0000256" key="4">
    <source>
        <dbReference type="ARBA" id="ARBA00023027"/>
    </source>
</evidence>
<keyword evidence="2 6" id="KW-0328">Glycosyltransferase</keyword>
<reference evidence="10" key="1">
    <citation type="submission" date="2019-08" db="EMBL/GenBank/DDBJ databases">
        <title>The improved chromosome-level genome for the pearl oyster Pinctada fucata martensii using PacBio sequencing and Hi-C.</title>
        <authorList>
            <person name="Zheng Z."/>
        </authorList>
    </citation>
    <scope>NUCLEOTIDE SEQUENCE</scope>
    <source>
        <strain evidence="10">ZZ-2019</strain>
        <tissue evidence="10">Adductor muscle</tissue>
    </source>
</reference>
<dbReference type="GO" id="GO:0003950">
    <property type="term" value="F:NAD+ poly-ADP-ribosyltransferase activity"/>
    <property type="evidence" value="ECO:0007669"/>
    <property type="project" value="UniProtKB-UniRule"/>
</dbReference>
<keyword evidence="4 6" id="KW-0520">NAD</keyword>
<dbReference type="SUPFAM" id="SSF56399">
    <property type="entry name" value="ADP-ribosylation"/>
    <property type="match status" value="1"/>
</dbReference>
<dbReference type="PANTHER" id="PTHR14453">
    <property type="entry name" value="PARP/ZINC FINGER CCCH TYPE DOMAIN CONTAINING PROTEIN"/>
    <property type="match status" value="1"/>
</dbReference>
<dbReference type="PANTHER" id="PTHR14453:SF67">
    <property type="entry name" value="POLY [ADP-RIBOSE] POLYMERASE"/>
    <property type="match status" value="1"/>
</dbReference>
<dbReference type="Pfam" id="PF00644">
    <property type="entry name" value="PARP"/>
    <property type="match status" value="1"/>
</dbReference>
<evidence type="ECO:0000256" key="1">
    <source>
        <dbReference type="ARBA" id="ARBA00004123"/>
    </source>
</evidence>
<evidence type="ECO:0000259" key="9">
    <source>
        <dbReference type="PROSITE" id="PS51154"/>
    </source>
</evidence>
<dbReference type="GO" id="GO:0010629">
    <property type="term" value="P:negative regulation of gene expression"/>
    <property type="evidence" value="ECO:0007669"/>
    <property type="project" value="TreeGrafter"/>
</dbReference>
<comment type="caution">
    <text evidence="10">The sequence shown here is derived from an EMBL/GenBank/DDBJ whole genome shotgun (WGS) entry which is preliminary data.</text>
</comment>
<dbReference type="PROSITE" id="PS51059">
    <property type="entry name" value="PARP_CATALYTIC"/>
    <property type="match status" value="1"/>
</dbReference>
<evidence type="ECO:0000313" key="11">
    <source>
        <dbReference type="Proteomes" id="UP001186944"/>
    </source>
</evidence>
<name>A0AA88Y696_PINIB</name>
<accession>A0AA88Y696</accession>
<evidence type="ECO:0000256" key="7">
    <source>
        <dbReference type="SAM" id="MobiDB-lite"/>
    </source>
</evidence>
<evidence type="ECO:0000256" key="6">
    <source>
        <dbReference type="RuleBase" id="RU362114"/>
    </source>
</evidence>
<evidence type="ECO:0000256" key="3">
    <source>
        <dbReference type="ARBA" id="ARBA00022679"/>
    </source>
</evidence>
<keyword evidence="5" id="KW-0539">Nucleus</keyword>
<dbReference type="GO" id="GO:0003714">
    <property type="term" value="F:transcription corepressor activity"/>
    <property type="evidence" value="ECO:0007669"/>
    <property type="project" value="TreeGrafter"/>
</dbReference>
<feature type="compositionally biased region" description="Basic and acidic residues" evidence="7">
    <location>
        <begin position="270"/>
        <end position="285"/>
    </location>
</feature>
<dbReference type="InterPro" id="IPR012317">
    <property type="entry name" value="Poly(ADP-ribose)pol_cat_dom"/>
</dbReference>